<dbReference type="HOGENOM" id="CLU_047036_3_0_1"/>
<evidence type="ECO:0000256" key="2">
    <source>
        <dbReference type="ARBA" id="ARBA00022692"/>
    </source>
</evidence>
<evidence type="ECO:0000256" key="5">
    <source>
        <dbReference type="SAM" id="Phobius"/>
    </source>
</evidence>
<proteinExistence type="predicted"/>
<keyword evidence="3 5" id="KW-1133">Transmembrane helix</keyword>
<keyword evidence="2 5" id="KW-0812">Transmembrane</keyword>
<feature type="transmembrane region" description="Helical" evidence="5">
    <location>
        <begin position="132"/>
        <end position="151"/>
    </location>
</feature>
<comment type="subcellular location">
    <subcellularLocation>
        <location evidence="1">Membrane</location>
    </subcellularLocation>
</comment>
<dbReference type="Proteomes" id="UP000027730">
    <property type="component" value="Unassembled WGS sequence"/>
</dbReference>
<dbReference type="AlphaFoldDB" id="A0A074XN53"/>
<protein>
    <submittedName>
        <fullName evidence="7">Sterol delta 5,6-desaturase ERG3</fullName>
    </submittedName>
</protein>
<evidence type="ECO:0000256" key="4">
    <source>
        <dbReference type="ARBA" id="ARBA00023136"/>
    </source>
</evidence>
<feature type="transmembrane region" description="Helical" evidence="5">
    <location>
        <begin position="250"/>
        <end position="267"/>
    </location>
</feature>
<dbReference type="Pfam" id="PF04116">
    <property type="entry name" value="FA_hydroxylase"/>
    <property type="match status" value="1"/>
</dbReference>
<evidence type="ECO:0000256" key="1">
    <source>
        <dbReference type="ARBA" id="ARBA00004370"/>
    </source>
</evidence>
<dbReference type="GO" id="GO:0005506">
    <property type="term" value="F:iron ion binding"/>
    <property type="evidence" value="ECO:0007669"/>
    <property type="project" value="InterPro"/>
</dbReference>
<dbReference type="GO" id="GO:0016491">
    <property type="term" value="F:oxidoreductase activity"/>
    <property type="evidence" value="ECO:0007669"/>
    <property type="project" value="InterPro"/>
</dbReference>
<dbReference type="STRING" id="1043004.A0A074XN53"/>
<evidence type="ECO:0000313" key="8">
    <source>
        <dbReference type="Proteomes" id="UP000027730"/>
    </source>
</evidence>
<dbReference type="PANTHER" id="PTHR11863">
    <property type="entry name" value="STEROL DESATURASE"/>
    <property type="match status" value="1"/>
</dbReference>
<sequence length="358" mass="41560">MDVILEVLDTYAFDRLYATVLPLTSSMLAMSTVGDFAASPNATWSTMARGGVAPYKFEPASQYFSVEPSSYAYMSRWPRDNMARQAVSLFLITWVFGLLNYFICAGLSYIFVFDKTTVNHPKFLKNQMRLEIQQALSAMPIMSALTVPWFLGEVRGYSNIYDVLPAGSAWNLGGWYSVLQFPFFVCFTDFFVYWIHRALHHPMLYKKLHKPHHKWIMPSPFASHAFHPLDGYAQSLPYHVFPFLFPLQKFSYIALFMFINVWTVMIHDGEYVANSPIINGAACHTMHHLYFNYNYGQFTTLWDRLGGSYRKPNDELFRRETKMGTAEWQRQVKEMENIVKEVEGADDRSYEPETKKLK</sequence>
<accession>A0A074XN53</accession>
<gene>
    <name evidence="7" type="ORF">M436DRAFT_40703</name>
</gene>
<dbReference type="GO" id="GO:0008610">
    <property type="term" value="P:lipid biosynthetic process"/>
    <property type="evidence" value="ECO:0007669"/>
    <property type="project" value="InterPro"/>
</dbReference>
<evidence type="ECO:0000259" key="6">
    <source>
        <dbReference type="Pfam" id="PF04116"/>
    </source>
</evidence>
<feature type="domain" description="Fatty acid hydroxylase" evidence="6">
    <location>
        <begin position="183"/>
        <end position="307"/>
    </location>
</feature>
<dbReference type="GO" id="GO:0016020">
    <property type="term" value="C:membrane"/>
    <property type="evidence" value="ECO:0007669"/>
    <property type="project" value="UniProtKB-SubCell"/>
</dbReference>
<evidence type="ECO:0000256" key="3">
    <source>
        <dbReference type="ARBA" id="ARBA00022989"/>
    </source>
</evidence>
<dbReference type="RefSeq" id="XP_013430229.1">
    <property type="nucleotide sequence ID" value="XM_013574775.1"/>
</dbReference>
<dbReference type="InterPro" id="IPR050307">
    <property type="entry name" value="Sterol_Desaturase_Related"/>
</dbReference>
<name>A0A074XN53_9PEZI</name>
<dbReference type="EMBL" id="KL584704">
    <property type="protein sequence ID" value="KEQ76001.1"/>
    <property type="molecule type" value="Genomic_DNA"/>
</dbReference>
<reference evidence="7 8" key="1">
    <citation type="journal article" date="2014" name="BMC Genomics">
        <title>Genome sequencing of four Aureobasidium pullulans varieties: biotechnological potential, stress tolerance, and description of new species.</title>
        <authorList>
            <person name="Gostin Ar C."/>
            <person name="Ohm R.A."/>
            <person name="Kogej T."/>
            <person name="Sonjak S."/>
            <person name="Turk M."/>
            <person name="Zajc J."/>
            <person name="Zalar P."/>
            <person name="Grube M."/>
            <person name="Sun H."/>
            <person name="Han J."/>
            <person name="Sharma A."/>
            <person name="Chiniquy J."/>
            <person name="Ngan C.Y."/>
            <person name="Lipzen A."/>
            <person name="Barry K."/>
            <person name="Grigoriev I.V."/>
            <person name="Gunde-Cimerman N."/>
        </authorList>
    </citation>
    <scope>NUCLEOTIDE SEQUENCE [LARGE SCALE GENOMIC DNA]</scope>
    <source>
        <strain evidence="7 8">CBS 147.97</strain>
    </source>
</reference>
<keyword evidence="8" id="KW-1185">Reference proteome</keyword>
<feature type="transmembrane region" description="Helical" evidence="5">
    <location>
        <begin position="172"/>
        <end position="195"/>
    </location>
</feature>
<dbReference type="InterPro" id="IPR006694">
    <property type="entry name" value="Fatty_acid_hydroxylase"/>
</dbReference>
<keyword evidence="4 5" id="KW-0472">Membrane</keyword>
<evidence type="ECO:0000313" key="7">
    <source>
        <dbReference type="EMBL" id="KEQ76001.1"/>
    </source>
</evidence>
<organism evidence="7 8">
    <name type="scientific">Aureobasidium namibiae CBS 147.97</name>
    <dbReference type="NCBI Taxonomy" id="1043004"/>
    <lineage>
        <taxon>Eukaryota</taxon>
        <taxon>Fungi</taxon>
        <taxon>Dikarya</taxon>
        <taxon>Ascomycota</taxon>
        <taxon>Pezizomycotina</taxon>
        <taxon>Dothideomycetes</taxon>
        <taxon>Dothideomycetidae</taxon>
        <taxon>Dothideales</taxon>
        <taxon>Saccotheciaceae</taxon>
        <taxon>Aureobasidium</taxon>
    </lineage>
</organism>
<dbReference type="GeneID" id="25409424"/>
<feature type="transmembrane region" description="Helical" evidence="5">
    <location>
        <begin position="86"/>
        <end position="112"/>
    </location>
</feature>
<dbReference type="OrthoDB" id="6354873at2759"/>